<accession>A0AAX4HPF2</accession>
<dbReference type="Proteomes" id="UP001324634">
    <property type="component" value="Chromosome"/>
</dbReference>
<keyword evidence="3" id="KW-1185">Reference proteome</keyword>
<evidence type="ECO:0000313" key="2">
    <source>
        <dbReference type="EMBL" id="WPU65188.1"/>
    </source>
</evidence>
<name>A0AAX4HPF2_9BACT</name>
<feature type="signal peptide" evidence="1">
    <location>
        <begin position="1"/>
        <end position="18"/>
    </location>
</feature>
<dbReference type="KEGG" id="psti:SOO65_00300"/>
<keyword evidence="1" id="KW-0732">Signal</keyword>
<gene>
    <name evidence="2" type="ORF">SOO65_00300</name>
</gene>
<dbReference type="EMBL" id="CP139487">
    <property type="protein sequence ID" value="WPU65188.1"/>
    <property type="molecule type" value="Genomic_DNA"/>
</dbReference>
<evidence type="ECO:0000313" key="3">
    <source>
        <dbReference type="Proteomes" id="UP001324634"/>
    </source>
</evidence>
<feature type="chain" id="PRO_5043623746" evidence="1">
    <location>
        <begin position="19"/>
        <end position="104"/>
    </location>
</feature>
<organism evidence="2 3">
    <name type="scientific">Peredibacter starrii</name>
    <dbReference type="NCBI Taxonomy" id="28202"/>
    <lineage>
        <taxon>Bacteria</taxon>
        <taxon>Pseudomonadati</taxon>
        <taxon>Bdellovibrionota</taxon>
        <taxon>Bacteriovoracia</taxon>
        <taxon>Bacteriovoracales</taxon>
        <taxon>Bacteriovoracaceae</taxon>
        <taxon>Peredibacter</taxon>
    </lineage>
</organism>
<protein>
    <submittedName>
        <fullName evidence="2">Uncharacterized protein</fullName>
    </submittedName>
</protein>
<sequence length="104" mass="11473">MKSLFTVALLAVSVQAFAGRWFLESHYGKMSVVSGKYACTLTNRTGSDLNLKRVEFNFERRVGKSREVVETKNVHTVLAAGETLTVSSNATRALIAESCKFLAR</sequence>
<dbReference type="AlphaFoldDB" id="A0AAX4HPF2"/>
<dbReference type="RefSeq" id="WP_321395305.1">
    <property type="nucleotide sequence ID" value="NZ_CP139487.1"/>
</dbReference>
<evidence type="ECO:0000256" key="1">
    <source>
        <dbReference type="SAM" id="SignalP"/>
    </source>
</evidence>
<proteinExistence type="predicted"/>
<reference evidence="2 3" key="1">
    <citation type="submission" date="2023-11" db="EMBL/GenBank/DDBJ databases">
        <title>Peredibacter starrii A3.12.</title>
        <authorList>
            <person name="Mitchell R.J."/>
        </authorList>
    </citation>
    <scope>NUCLEOTIDE SEQUENCE [LARGE SCALE GENOMIC DNA]</scope>
    <source>
        <strain evidence="2 3">A3.12</strain>
    </source>
</reference>